<dbReference type="NCBIfam" id="TIGR00254">
    <property type="entry name" value="GGDEF"/>
    <property type="match status" value="1"/>
</dbReference>
<keyword evidence="4" id="KW-0472">Membrane</keyword>
<accession>A0A1G8HS19</accession>
<dbReference type="CDD" id="cd01949">
    <property type="entry name" value="GGDEF"/>
    <property type="match status" value="1"/>
</dbReference>
<dbReference type="Pfam" id="PF00990">
    <property type="entry name" value="GGDEF"/>
    <property type="match status" value="1"/>
</dbReference>
<dbReference type="Gene3D" id="6.10.340.10">
    <property type="match status" value="1"/>
</dbReference>
<dbReference type="AlphaFoldDB" id="A0A1G8HS19"/>
<comment type="cofactor">
    <cofactor evidence="1">
        <name>Mg(2+)</name>
        <dbReference type="ChEBI" id="CHEBI:18420"/>
    </cofactor>
</comment>
<organism evidence="6 7">
    <name type="scientific">Vibrio xiamenensis</name>
    <dbReference type="NCBI Taxonomy" id="861298"/>
    <lineage>
        <taxon>Bacteria</taxon>
        <taxon>Pseudomonadati</taxon>
        <taxon>Pseudomonadota</taxon>
        <taxon>Gammaproteobacteria</taxon>
        <taxon>Vibrionales</taxon>
        <taxon>Vibrionaceae</taxon>
        <taxon>Vibrio</taxon>
    </lineage>
</organism>
<sequence>MIFHFPCRHLTIHRVLLLSHLLLVVCLVGVMSYARYESEWSNKLRYFVELSKGSFTPHLNDISRLLTEQQYSKLTSAKILEHLNAVDKLKFLDISSGEQQSPVHIQFVRASEYLGIVDANQTMNVQSPSDWNTNVLESQYKLDKSGHALHLYLPLSNPGHGRIWAVFNASSVMEYRQTLIRSLLLEAVSAIFLSMLVALYVTRRVVGPIKSLAKNMSSSEPPSMELLPELARHDEIGQLAKAYKSLLVKNYDQLRQLQAQNDTDTLTGIGSRYKYSRVATDFIERALKQQKCVGMFVCDIDYFKPYNDYYGHKEGDRALVAVAKGIQQTLAAGDMVFRFGGEEFLVLLARPKKSGLQYAGEMLRESIEKLNIPHNALQGCGVVTISVGGAYACLKRMSLDELGAKKILDMLFEDADKSLYQSKEQGRNRFILSAQSIQ</sequence>
<evidence type="ECO:0000256" key="1">
    <source>
        <dbReference type="ARBA" id="ARBA00001946"/>
    </source>
</evidence>
<dbReference type="PANTHER" id="PTHR45138">
    <property type="entry name" value="REGULATORY COMPONENTS OF SENSORY TRANSDUCTION SYSTEM"/>
    <property type="match status" value="1"/>
</dbReference>
<dbReference type="FunFam" id="3.30.70.270:FF:000001">
    <property type="entry name" value="Diguanylate cyclase domain protein"/>
    <property type="match status" value="1"/>
</dbReference>
<comment type="catalytic activity">
    <reaction evidence="3">
        <text>2 GTP = 3',3'-c-di-GMP + 2 diphosphate</text>
        <dbReference type="Rhea" id="RHEA:24898"/>
        <dbReference type="ChEBI" id="CHEBI:33019"/>
        <dbReference type="ChEBI" id="CHEBI:37565"/>
        <dbReference type="ChEBI" id="CHEBI:58805"/>
        <dbReference type="EC" id="2.7.7.65"/>
    </reaction>
</comment>
<evidence type="ECO:0000259" key="5">
    <source>
        <dbReference type="PROSITE" id="PS50887"/>
    </source>
</evidence>
<proteinExistence type="predicted"/>
<evidence type="ECO:0000313" key="6">
    <source>
        <dbReference type="EMBL" id="SDI09332.1"/>
    </source>
</evidence>
<dbReference type="RefSeq" id="WP_093279533.1">
    <property type="nucleotide sequence ID" value="NZ_FNDD01000061.1"/>
</dbReference>
<dbReference type="EMBL" id="FNDD01000061">
    <property type="protein sequence ID" value="SDI09332.1"/>
    <property type="molecule type" value="Genomic_DNA"/>
</dbReference>
<dbReference type="Proteomes" id="UP000198854">
    <property type="component" value="Unassembled WGS sequence"/>
</dbReference>
<protein>
    <recommendedName>
        <fullName evidence="2">diguanylate cyclase</fullName>
        <ecNumber evidence="2">2.7.7.65</ecNumber>
    </recommendedName>
</protein>
<evidence type="ECO:0000256" key="4">
    <source>
        <dbReference type="SAM" id="Phobius"/>
    </source>
</evidence>
<dbReference type="GO" id="GO:0005886">
    <property type="term" value="C:plasma membrane"/>
    <property type="evidence" value="ECO:0007669"/>
    <property type="project" value="TreeGrafter"/>
</dbReference>
<dbReference type="Gene3D" id="3.30.70.270">
    <property type="match status" value="1"/>
</dbReference>
<name>A0A1G8HS19_9VIBR</name>
<feature type="transmembrane region" description="Helical" evidence="4">
    <location>
        <begin position="183"/>
        <end position="201"/>
    </location>
</feature>
<gene>
    <name evidence="6" type="ORF">SAMN04488136_1612</name>
</gene>
<dbReference type="OrthoDB" id="9812260at2"/>
<evidence type="ECO:0000256" key="2">
    <source>
        <dbReference type="ARBA" id="ARBA00012528"/>
    </source>
</evidence>
<keyword evidence="4" id="KW-1133">Transmembrane helix</keyword>
<dbReference type="EC" id="2.7.7.65" evidence="2"/>
<dbReference type="STRING" id="861298.SAMN04488136_1612"/>
<evidence type="ECO:0000313" key="7">
    <source>
        <dbReference type="Proteomes" id="UP000198854"/>
    </source>
</evidence>
<dbReference type="InterPro" id="IPR050469">
    <property type="entry name" value="Diguanylate_Cyclase"/>
</dbReference>
<dbReference type="SMART" id="SM00267">
    <property type="entry name" value="GGDEF"/>
    <property type="match status" value="1"/>
</dbReference>
<dbReference type="InterPro" id="IPR000160">
    <property type="entry name" value="GGDEF_dom"/>
</dbReference>
<keyword evidence="4" id="KW-0812">Transmembrane</keyword>
<dbReference type="InterPro" id="IPR043128">
    <property type="entry name" value="Rev_trsase/Diguanyl_cyclase"/>
</dbReference>
<evidence type="ECO:0000256" key="3">
    <source>
        <dbReference type="ARBA" id="ARBA00034247"/>
    </source>
</evidence>
<dbReference type="GO" id="GO:0052621">
    <property type="term" value="F:diguanylate cyclase activity"/>
    <property type="evidence" value="ECO:0007669"/>
    <property type="project" value="UniProtKB-EC"/>
</dbReference>
<dbReference type="SUPFAM" id="SSF55073">
    <property type="entry name" value="Nucleotide cyclase"/>
    <property type="match status" value="1"/>
</dbReference>
<dbReference type="PANTHER" id="PTHR45138:SF9">
    <property type="entry name" value="DIGUANYLATE CYCLASE DGCM-RELATED"/>
    <property type="match status" value="1"/>
</dbReference>
<dbReference type="GO" id="GO:1902201">
    <property type="term" value="P:negative regulation of bacterial-type flagellum-dependent cell motility"/>
    <property type="evidence" value="ECO:0007669"/>
    <property type="project" value="TreeGrafter"/>
</dbReference>
<dbReference type="PROSITE" id="PS50887">
    <property type="entry name" value="GGDEF"/>
    <property type="match status" value="1"/>
</dbReference>
<dbReference type="InterPro" id="IPR029787">
    <property type="entry name" value="Nucleotide_cyclase"/>
</dbReference>
<dbReference type="GO" id="GO:0043709">
    <property type="term" value="P:cell adhesion involved in single-species biofilm formation"/>
    <property type="evidence" value="ECO:0007669"/>
    <property type="project" value="TreeGrafter"/>
</dbReference>
<reference evidence="6 7" key="1">
    <citation type="submission" date="2016-10" db="EMBL/GenBank/DDBJ databases">
        <authorList>
            <person name="de Groot N.N."/>
        </authorList>
    </citation>
    <scope>NUCLEOTIDE SEQUENCE [LARGE SCALE GENOMIC DNA]</scope>
    <source>
        <strain evidence="6 7">CGMCC 1.10228</strain>
    </source>
</reference>
<feature type="transmembrane region" description="Helical" evidence="4">
    <location>
        <begin position="12"/>
        <end position="34"/>
    </location>
</feature>
<feature type="domain" description="GGDEF" evidence="5">
    <location>
        <begin position="291"/>
        <end position="435"/>
    </location>
</feature>
<keyword evidence="7" id="KW-1185">Reference proteome</keyword>